<dbReference type="PANTHER" id="PTHR45436">
    <property type="entry name" value="SENSOR HISTIDINE KINASE YKOH"/>
    <property type="match status" value="1"/>
</dbReference>
<protein>
    <recommendedName>
        <fullName evidence="3">histidine kinase</fullName>
        <ecNumber evidence="3">2.7.13.3</ecNumber>
    </recommendedName>
</protein>
<dbReference type="Gene3D" id="6.10.340.10">
    <property type="match status" value="1"/>
</dbReference>
<dbReference type="SMART" id="SM00304">
    <property type="entry name" value="HAMP"/>
    <property type="match status" value="1"/>
</dbReference>
<evidence type="ECO:0000256" key="8">
    <source>
        <dbReference type="ARBA" id="ARBA00022989"/>
    </source>
</evidence>
<dbReference type="InterPro" id="IPR036890">
    <property type="entry name" value="HATPase_C_sf"/>
</dbReference>
<keyword evidence="7 13" id="KW-0418">Kinase</keyword>
<evidence type="ECO:0000256" key="4">
    <source>
        <dbReference type="ARBA" id="ARBA00022553"/>
    </source>
</evidence>
<gene>
    <name evidence="13" type="ORF">ACFYZM_28705</name>
</gene>
<organism evidence="13 14">
    <name type="scientific">Streptomyces nondiastaticus</name>
    <dbReference type="NCBI Taxonomy" id="3154512"/>
    <lineage>
        <taxon>Bacteria</taxon>
        <taxon>Bacillati</taxon>
        <taxon>Actinomycetota</taxon>
        <taxon>Actinomycetes</taxon>
        <taxon>Kitasatosporales</taxon>
        <taxon>Streptomycetaceae</taxon>
        <taxon>Streptomyces</taxon>
    </lineage>
</organism>
<dbReference type="Gene3D" id="3.30.565.10">
    <property type="entry name" value="Histidine kinase-like ATPase, C-terminal domain"/>
    <property type="match status" value="1"/>
</dbReference>
<feature type="domain" description="HAMP" evidence="12">
    <location>
        <begin position="191"/>
        <end position="244"/>
    </location>
</feature>
<dbReference type="PANTHER" id="PTHR45436:SF5">
    <property type="entry name" value="SENSOR HISTIDINE KINASE TRCS"/>
    <property type="match status" value="1"/>
</dbReference>
<accession>A0ABW6U5X5</accession>
<keyword evidence="5" id="KW-0808">Transferase</keyword>
<name>A0ABW6U5X5_9ACTN</name>
<evidence type="ECO:0000313" key="13">
    <source>
        <dbReference type="EMBL" id="MFF4220221.1"/>
    </source>
</evidence>
<dbReference type="CDD" id="cd06225">
    <property type="entry name" value="HAMP"/>
    <property type="match status" value="1"/>
</dbReference>
<dbReference type="InterPro" id="IPR036097">
    <property type="entry name" value="HisK_dim/P_sf"/>
</dbReference>
<keyword evidence="4" id="KW-0597">Phosphoprotein</keyword>
<proteinExistence type="predicted"/>
<dbReference type="GO" id="GO:0016301">
    <property type="term" value="F:kinase activity"/>
    <property type="evidence" value="ECO:0007669"/>
    <property type="project" value="UniProtKB-KW"/>
</dbReference>
<dbReference type="RefSeq" id="WP_388632566.1">
    <property type="nucleotide sequence ID" value="NZ_JBIAUT010000014.1"/>
</dbReference>
<evidence type="ECO:0000256" key="7">
    <source>
        <dbReference type="ARBA" id="ARBA00022777"/>
    </source>
</evidence>
<dbReference type="InterPro" id="IPR005467">
    <property type="entry name" value="His_kinase_dom"/>
</dbReference>
<dbReference type="InterPro" id="IPR003660">
    <property type="entry name" value="HAMP_dom"/>
</dbReference>
<dbReference type="InterPro" id="IPR050428">
    <property type="entry name" value="TCS_sensor_his_kinase"/>
</dbReference>
<evidence type="ECO:0000313" key="14">
    <source>
        <dbReference type="Proteomes" id="UP001602123"/>
    </source>
</evidence>
<evidence type="ECO:0000256" key="5">
    <source>
        <dbReference type="ARBA" id="ARBA00022679"/>
    </source>
</evidence>
<comment type="subcellular location">
    <subcellularLocation>
        <location evidence="2">Cell membrane</location>
    </subcellularLocation>
</comment>
<evidence type="ECO:0000256" key="1">
    <source>
        <dbReference type="ARBA" id="ARBA00000085"/>
    </source>
</evidence>
<reference evidence="13 14" key="1">
    <citation type="submission" date="2024-10" db="EMBL/GenBank/DDBJ databases">
        <title>The Natural Products Discovery Center: Release of the First 8490 Sequenced Strains for Exploring Actinobacteria Biosynthetic Diversity.</title>
        <authorList>
            <person name="Kalkreuter E."/>
            <person name="Kautsar S.A."/>
            <person name="Yang D."/>
            <person name="Bader C.D."/>
            <person name="Teijaro C.N."/>
            <person name="Fluegel L."/>
            <person name="Davis C.M."/>
            <person name="Simpson J.R."/>
            <person name="Lauterbach L."/>
            <person name="Steele A.D."/>
            <person name="Gui C."/>
            <person name="Meng S."/>
            <person name="Li G."/>
            <person name="Viehrig K."/>
            <person name="Ye F."/>
            <person name="Su P."/>
            <person name="Kiefer A.F."/>
            <person name="Nichols A."/>
            <person name="Cepeda A.J."/>
            <person name="Yan W."/>
            <person name="Fan B."/>
            <person name="Jiang Y."/>
            <person name="Adhikari A."/>
            <person name="Zheng C.-J."/>
            <person name="Schuster L."/>
            <person name="Cowan T.M."/>
            <person name="Smanski M.J."/>
            <person name="Chevrette M.G."/>
            <person name="De Carvalho L.P.S."/>
            <person name="Shen B."/>
        </authorList>
    </citation>
    <scope>NUCLEOTIDE SEQUENCE [LARGE SCALE GENOMIC DNA]</scope>
    <source>
        <strain evidence="13 14">NPDC001650</strain>
    </source>
</reference>
<keyword evidence="8" id="KW-1133">Transmembrane helix</keyword>
<dbReference type="PROSITE" id="PS50885">
    <property type="entry name" value="HAMP"/>
    <property type="match status" value="1"/>
</dbReference>
<dbReference type="PRINTS" id="PR00344">
    <property type="entry name" value="BCTRLSENSOR"/>
</dbReference>
<evidence type="ECO:0000259" key="12">
    <source>
        <dbReference type="PROSITE" id="PS50885"/>
    </source>
</evidence>
<dbReference type="SMART" id="SM00388">
    <property type="entry name" value="HisKA"/>
    <property type="match status" value="1"/>
</dbReference>
<evidence type="ECO:0000256" key="6">
    <source>
        <dbReference type="ARBA" id="ARBA00022692"/>
    </source>
</evidence>
<sequence>MTRRRRPALLRRPASMRGRLTLLTAVSALLSLSVAAVISVLATRDHLFKEAHEYAKKAANAVEAKARKAGPDPYPVPDSLIADPRLEVHTYTWSEVDSLERERPGTTRISLGRDQEAPSWLSLRPWTDPAGRTPVPEAVLRLSTDDDYPVLVVFSPLRAEQAGLNAVVWSVAGSVVTVTALMAAVAWYVAGRVLRPVEDIRSRFADLTAHHLDRRVPVPRTDDEVARLARTMNTTLDRLEANVDQQRRFVADASHELRSPLTALRAELEIALAHPEGTDLRDVVEAALGDTRRLQHLTTDLLLLARLDVSGAVRLPGGGPVDLAALVRDEAARFRAPQHLVLRVETAGEPVPVHGQYALLTRLLGNLLDNARRYAVRTVEIGLVHDPAARRAVLHVQDDGPGIAPADRQRVFDRFTRLDDARARDTGGAGLGLAIAHRIASAHHGTLEIADSPRGARFAAVLPTAAGEETAGHSRDPA</sequence>
<evidence type="ECO:0000256" key="10">
    <source>
        <dbReference type="ARBA" id="ARBA00023136"/>
    </source>
</evidence>
<dbReference type="InterPro" id="IPR003661">
    <property type="entry name" value="HisK_dim/P_dom"/>
</dbReference>
<dbReference type="SUPFAM" id="SSF158472">
    <property type="entry name" value="HAMP domain-like"/>
    <property type="match status" value="1"/>
</dbReference>
<dbReference type="Gene3D" id="1.10.287.130">
    <property type="match status" value="1"/>
</dbReference>
<evidence type="ECO:0000256" key="3">
    <source>
        <dbReference type="ARBA" id="ARBA00012438"/>
    </source>
</evidence>
<evidence type="ECO:0000256" key="2">
    <source>
        <dbReference type="ARBA" id="ARBA00004236"/>
    </source>
</evidence>
<keyword evidence="14" id="KW-1185">Reference proteome</keyword>
<dbReference type="PROSITE" id="PS50109">
    <property type="entry name" value="HIS_KIN"/>
    <property type="match status" value="1"/>
</dbReference>
<dbReference type="Proteomes" id="UP001602123">
    <property type="component" value="Unassembled WGS sequence"/>
</dbReference>
<dbReference type="EMBL" id="JBIAUT010000014">
    <property type="protein sequence ID" value="MFF4220221.1"/>
    <property type="molecule type" value="Genomic_DNA"/>
</dbReference>
<dbReference type="Pfam" id="PF02518">
    <property type="entry name" value="HATPase_c"/>
    <property type="match status" value="1"/>
</dbReference>
<dbReference type="InterPro" id="IPR003594">
    <property type="entry name" value="HATPase_dom"/>
</dbReference>
<dbReference type="InterPro" id="IPR004358">
    <property type="entry name" value="Sig_transdc_His_kin-like_C"/>
</dbReference>
<dbReference type="SUPFAM" id="SSF47384">
    <property type="entry name" value="Homodimeric domain of signal transducing histidine kinase"/>
    <property type="match status" value="1"/>
</dbReference>
<keyword evidence="9" id="KW-0902">Two-component regulatory system</keyword>
<comment type="caution">
    <text evidence="13">The sequence shown here is derived from an EMBL/GenBank/DDBJ whole genome shotgun (WGS) entry which is preliminary data.</text>
</comment>
<keyword evidence="6" id="KW-0812">Transmembrane</keyword>
<dbReference type="SUPFAM" id="SSF55874">
    <property type="entry name" value="ATPase domain of HSP90 chaperone/DNA topoisomerase II/histidine kinase"/>
    <property type="match status" value="1"/>
</dbReference>
<feature type="domain" description="Histidine kinase" evidence="11">
    <location>
        <begin position="252"/>
        <end position="466"/>
    </location>
</feature>
<dbReference type="SMART" id="SM00387">
    <property type="entry name" value="HATPase_c"/>
    <property type="match status" value="1"/>
</dbReference>
<dbReference type="EC" id="2.7.13.3" evidence="3"/>
<evidence type="ECO:0000259" key="11">
    <source>
        <dbReference type="PROSITE" id="PS50109"/>
    </source>
</evidence>
<dbReference type="CDD" id="cd00082">
    <property type="entry name" value="HisKA"/>
    <property type="match status" value="1"/>
</dbReference>
<dbReference type="Pfam" id="PF00512">
    <property type="entry name" value="HisKA"/>
    <property type="match status" value="1"/>
</dbReference>
<keyword evidence="10" id="KW-0472">Membrane</keyword>
<dbReference type="Pfam" id="PF00672">
    <property type="entry name" value="HAMP"/>
    <property type="match status" value="1"/>
</dbReference>
<comment type="catalytic activity">
    <reaction evidence="1">
        <text>ATP + protein L-histidine = ADP + protein N-phospho-L-histidine.</text>
        <dbReference type="EC" id="2.7.13.3"/>
    </reaction>
</comment>
<evidence type="ECO:0000256" key="9">
    <source>
        <dbReference type="ARBA" id="ARBA00023012"/>
    </source>
</evidence>